<sequence>MTEGYAVQGLYYSDYSYSPVKAQKKQMIINQIKQWINSACNKTKPSPSSLPKTTCSCFFLNVTSKT</sequence>
<dbReference type="AlphaFoldDB" id="A0A0E9WVF4"/>
<organism evidence="1">
    <name type="scientific">Anguilla anguilla</name>
    <name type="common">European freshwater eel</name>
    <name type="synonym">Muraena anguilla</name>
    <dbReference type="NCBI Taxonomy" id="7936"/>
    <lineage>
        <taxon>Eukaryota</taxon>
        <taxon>Metazoa</taxon>
        <taxon>Chordata</taxon>
        <taxon>Craniata</taxon>
        <taxon>Vertebrata</taxon>
        <taxon>Euteleostomi</taxon>
        <taxon>Actinopterygii</taxon>
        <taxon>Neopterygii</taxon>
        <taxon>Teleostei</taxon>
        <taxon>Anguilliformes</taxon>
        <taxon>Anguillidae</taxon>
        <taxon>Anguilla</taxon>
    </lineage>
</organism>
<proteinExistence type="predicted"/>
<dbReference type="EMBL" id="GBXM01015027">
    <property type="protein sequence ID" value="JAH93550.1"/>
    <property type="molecule type" value="Transcribed_RNA"/>
</dbReference>
<reference evidence="1" key="2">
    <citation type="journal article" date="2015" name="Fish Shellfish Immunol.">
        <title>Early steps in the European eel (Anguilla anguilla)-Vibrio vulnificus interaction in the gills: Role of the RtxA13 toxin.</title>
        <authorList>
            <person name="Callol A."/>
            <person name="Pajuelo D."/>
            <person name="Ebbesson L."/>
            <person name="Teles M."/>
            <person name="MacKenzie S."/>
            <person name="Amaro C."/>
        </authorList>
    </citation>
    <scope>NUCLEOTIDE SEQUENCE</scope>
</reference>
<reference evidence="1" key="1">
    <citation type="submission" date="2014-11" db="EMBL/GenBank/DDBJ databases">
        <authorList>
            <person name="Amaro Gonzalez C."/>
        </authorList>
    </citation>
    <scope>NUCLEOTIDE SEQUENCE</scope>
</reference>
<evidence type="ECO:0000313" key="1">
    <source>
        <dbReference type="EMBL" id="JAH93550.1"/>
    </source>
</evidence>
<protein>
    <submittedName>
        <fullName evidence="1">Uncharacterized protein</fullName>
    </submittedName>
</protein>
<accession>A0A0E9WVF4</accession>
<name>A0A0E9WVF4_ANGAN</name>